<gene>
    <name evidence="1" type="ORF">DXH78_18005</name>
</gene>
<dbReference type="Proteomes" id="UP000263993">
    <property type="component" value="Unassembled WGS sequence"/>
</dbReference>
<accession>A0A371B0X7</accession>
<sequence length="60" mass="6680">MNTNLSSAELRQWAAQCDARRKDPLVSGDEHERLTRMRDGLIAVAEAKDWLDGIALKKAG</sequence>
<dbReference type="RefSeq" id="WP_115518649.1">
    <property type="nucleotide sequence ID" value="NZ_QRGO01000003.1"/>
</dbReference>
<organism evidence="1 2">
    <name type="scientific">Undibacter mobilis</name>
    <dbReference type="NCBI Taxonomy" id="2292256"/>
    <lineage>
        <taxon>Bacteria</taxon>
        <taxon>Pseudomonadati</taxon>
        <taxon>Pseudomonadota</taxon>
        <taxon>Alphaproteobacteria</taxon>
        <taxon>Hyphomicrobiales</taxon>
        <taxon>Nitrobacteraceae</taxon>
        <taxon>Undibacter</taxon>
    </lineage>
</organism>
<comment type="caution">
    <text evidence="1">The sequence shown here is derived from an EMBL/GenBank/DDBJ whole genome shotgun (WGS) entry which is preliminary data.</text>
</comment>
<evidence type="ECO:0000313" key="1">
    <source>
        <dbReference type="EMBL" id="RDV01133.1"/>
    </source>
</evidence>
<evidence type="ECO:0000313" key="2">
    <source>
        <dbReference type="Proteomes" id="UP000263993"/>
    </source>
</evidence>
<proteinExistence type="predicted"/>
<protein>
    <submittedName>
        <fullName evidence="1">Uncharacterized protein</fullName>
    </submittedName>
</protein>
<dbReference type="AlphaFoldDB" id="A0A371B0X7"/>
<dbReference type="OrthoDB" id="9855006at2"/>
<dbReference type="EMBL" id="QRGO01000003">
    <property type="protein sequence ID" value="RDV01133.1"/>
    <property type="molecule type" value="Genomic_DNA"/>
</dbReference>
<keyword evidence="2" id="KW-1185">Reference proteome</keyword>
<reference evidence="2" key="1">
    <citation type="submission" date="2018-08" db="EMBL/GenBank/DDBJ databases">
        <authorList>
            <person name="Kim S.-J."/>
            <person name="Jung G.-Y."/>
        </authorList>
    </citation>
    <scope>NUCLEOTIDE SEQUENCE [LARGE SCALE GENOMIC DNA]</scope>
    <source>
        <strain evidence="2">GY_H</strain>
    </source>
</reference>
<name>A0A371B0X7_9BRAD</name>